<evidence type="ECO:0000256" key="6">
    <source>
        <dbReference type="SAM" id="Phobius"/>
    </source>
</evidence>
<comment type="caution">
    <text evidence="8">The sequence shown here is derived from an EMBL/GenBank/DDBJ whole genome shotgun (WGS) entry which is preliminary data.</text>
</comment>
<sequence length="277" mass="31122">MLEFLRKHKNKIILPLALLIYGTIFTLNNTDIYFTAVGIFSPAEKIINGIIKDMEEYWYGYIFLVNTERDNLILRKKLRDSGKLKYSFEELKRENKSLKEFLSFKEKTGIKSSGASVIFRGASSESDTVFINRGTEDGITKNMVAVLPEGIVGKVVKVSKSLSMVYLITHPNSSIDAIIQRTRDRCVFRGGKSCKLKYLNYNADVKKGDIILSSGLGGVFPGNFPLGKIVRVEKDPSGFFLNADAVPAADLSHLEEVLILENPYHLEIEQLKKSSEQ</sequence>
<keyword evidence="6" id="KW-0472">Membrane</keyword>
<keyword evidence="6" id="KW-1133">Transmembrane helix</keyword>
<dbReference type="PIRSF" id="PIRSF038471">
    <property type="entry name" value="MreC"/>
    <property type="match status" value="1"/>
</dbReference>
<dbReference type="PANTHER" id="PTHR34138">
    <property type="entry name" value="CELL SHAPE-DETERMINING PROTEIN MREC"/>
    <property type="match status" value="1"/>
</dbReference>
<evidence type="ECO:0000256" key="3">
    <source>
        <dbReference type="ARBA" id="ARBA00022960"/>
    </source>
</evidence>
<dbReference type="Gene3D" id="2.40.10.340">
    <property type="entry name" value="Rod shape-determining protein MreC, domain 1"/>
    <property type="match status" value="1"/>
</dbReference>
<dbReference type="NCBIfam" id="TIGR00219">
    <property type="entry name" value="mreC"/>
    <property type="match status" value="1"/>
</dbReference>
<dbReference type="Gene3D" id="2.40.10.350">
    <property type="entry name" value="Rod shape-determining protein MreC, domain 2"/>
    <property type="match status" value="1"/>
</dbReference>
<name>A0A1F7RT09_9BACT</name>
<feature type="transmembrane region" description="Helical" evidence="6">
    <location>
        <begin position="12"/>
        <end position="28"/>
    </location>
</feature>
<dbReference type="EMBL" id="MGDE01000170">
    <property type="protein sequence ID" value="OGL44692.1"/>
    <property type="molecule type" value="Genomic_DNA"/>
</dbReference>
<keyword evidence="3 5" id="KW-0133">Cell shape</keyword>
<evidence type="ECO:0000259" key="7">
    <source>
        <dbReference type="Pfam" id="PF04085"/>
    </source>
</evidence>
<dbReference type="InterPro" id="IPR055342">
    <property type="entry name" value="MreC_beta-barrel_core"/>
</dbReference>
<dbReference type="Pfam" id="PF04085">
    <property type="entry name" value="MreC"/>
    <property type="match status" value="1"/>
</dbReference>
<evidence type="ECO:0000256" key="2">
    <source>
        <dbReference type="ARBA" id="ARBA00013855"/>
    </source>
</evidence>
<evidence type="ECO:0000313" key="9">
    <source>
        <dbReference type="Proteomes" id="UP000178797"/>
    </source>
</evidence>
<evidence type="ECO:0000256" key="5">
    <source>
        <dbReference type="PIRNR" id="PIRNR038471"/>
    </source>
</evidence>
<dbReference type="Proteomes" id="UP000178797">
    <property type="component" value="Unassembled WGS sequence"/>
</dbReference>
<evidence type="ECO:0000256" key="4">
    <source>
        <dbReference type="ARBA" id="ARBA00032089"/>
    </source>
</evidence>
<evidence type="ECO:0000313" key="8">
    <source>
        <dbReference type="EMBL" id="OGL44692.1"/>
    </source>
</evidence>
<dbReference type="GO" id="GO:0005886">
    <property type="term" value="C:plasma membrane"/>
    <property type="evidence" value="ECO:0007669"/>
    <property type="project" value="TreeGrafter"/>
</dbReference>
<dbReference type="GO" id="GO:0008360">
    <property type="term" value="P:regulation of cell shape"/>
    <property type="evidence" value="ECO:0007669"/>
    <property type="project" value="UniProtKB-KW"/>
</dbReference>
<reference evidence="8 9" key="1">
    <citation type="journal article" date="2016" name="Nat. Commun.">
        <title>Thousands of microbial genomes shed light on interconnected biogeochemical processes in an aquifer system.</title>
        <authorList>
            <person name="Anantharaman K."/>
            <person name="Brown C.T."/>
            <person name="Hug L.A."/>
            <person name="Sharon I."/>
            <person name="Castelle C.J."/>
            <person name="Probst A.J."/>
            <person name="Thomas B.C."/>
            <person name="Singh A."/>
            <person name="Wilkins M.J."/>
            <person name="Karaoz U."/>
            <person name="Brodie E.L."/>
            <person name="Williams K.H."/>
            <person name="Hubbard S.S."/>
            <person name="Banfield J.F."/>
        </authorList>
    </citation>
    <scope>NUCLEOTIDE SEQUENCE [LARGE SCALE GENOMIC DNA]</scope>
</reference>
<dbReference type="AlphaFoldDB" id="A0A1F7RT09"/>
<keyword evidence="6" id="KW-0812">Transmembrane</keyword>
<dbReference type="PANTHER" id="PTHR34138:SF1">
    <property type="entry name" value="CELL SHAPE-DETERMINING PROTEIN MREC"/>
    <property type="match status" value="1"/>
</dbReference>
<feature type="domain" description="Rod shape-determining protein MreC beta-barrel core" evidence="7">
    <location>
        <begin position="117"/>
        <end position="260"/>
    </location>
</feature>
<proteinExistence type="inferred from homology"/>
<gene>
    <name evidence="8" type="ORF">A2W05_02015</name>
</gene>
<comment type="similarity">
    <text evidence="1 5">Belongs to the MreC family.</text>
</comment>
<dbReference type="InterPro" id="IPR007221">
    <property type="entry name" value="MreC"/>
</dbReference>
<comment type="function">
    <text evidence="5">Involved in formation and maintenance of cell shape.</text>
</comment>
<dbReference type="InterPro" id="IPR042177">
    <property type="entry name" value="Cell/Rod_1"/>
</dbReference>
<dbReference type="InterPro" id="IPR042175">
    <property type="entry name" value="Cell/Rod_MreC_2"/>
</dbReference>
<organism evidence="8 9">
    <name type="scientific">Candidatus Schekmanbacteria bacterium RBG_16_38_10</name>
    <dbReference type="NCBI Taxonomy" id="1817879"/>
    <lineage>
        <taxon>Bacteria</taxon>
        <taxon>Candidatus Schekmaniibacteriota</taxon>
    </lineage>
</organism>
<accession>A0A1F7RT09</accession>
<evidence type="ECO:0000256" key="1">
    <source>
        <dbReference type="ARBA" id="ARBA00009369"/>
    </source>
</evidence>
<protein>
    <recommendedName>
        <fullName evidence="2 5">Cell shape-determining protein MreC</fullName>
    </recommendedName>
    <alternativeName>
        <fullName evidence="4 5">Cell shape protein MreC</fullName>
    </alternativeName>
</protein>